<feature type="domain" description="GGDEF" evidence="5">
    <location>
        <begin position="227"/>
        <end position="358"/>
    </location>
</feature>
<dbReference type="PANTHER" id="PTHR45138">
    <property type="entry name" value="REGULATORY COMPONENTS OF SENSORY TRANSDUCTION SYSTEM"/>
    <property type="match status" value="1"/>
</dbReference>
<dbReference type="AlphaFoldDB" id="A0AAU7KCK3"/>
<organism evidence="6">
    <name type="scientific">Halomonas sp. RT37</name>
    <dbReference type="NCBI Taxonomy" id="2950872"/>
    <lineage>
        <taxon>Bacteria</taxon>
        <taxon>Pseudomonadati</taxon>
        <taxon>Pseudomonadota</taxon>
        <taxon>Gammaproteobacteria</taxon>
        <taxon>Oceanospirillales</taxon>
        <taxon>Halomonadaceae</taxon>
        <taxon>Halomonas</taxon>
    </lineage>
</organism>
<proteinExistence type="predicted"/>
<evidence type="ECO:0000313" key="6">
    <source>
        <dbReference type="EMBL" id="XBO69377.1"/>
    </source>
</evidence>
<gene>
    <name evidence="6" type="ORF">NFG58_12125</name>
</gene>
<dbReference type="InterPro" id="IPR029787">
    <property type="entry name" value="Nucleotide_cyclase"/>
</dbReference>
<sequence length="358" mass="39340">MTRVFPLVLAAGVTLLSTASALLLLGYLSQVRQPMGVVRDALIIETARSQENVASIASLKQFAGIDNSPRAHELTQVADTLQHRLRTLAGTATRLPTSQRDSVVGYLQRAEHSIDLIAPSPLSGTTADIDDTLPGLASTIDELAIYLMQTESHQRKLDRRLALVATVLTGLVLMVGTVLFVALLRLERHSNALRYLAMTDDLTQLYNRRQWLDQAPHLLALRRPADSPVALMLLDLDNFKRINDGYGHPTGDKVLKSFGEMLKRVARRSDLAARLGGDEFALLMPQADARNAETVGERIRHETEHFDLTQPAAGANLTVSIGIAVSSHADDDFSTLYRRADQALYQAKHQGRNCIRLG</sequence>
<dbReference type="Pfam" id="PF00990">
    <property type="entry name" value="GGDEF"/>
    <property type="match status" value="1"/>
</dbReference>
<keyword evidence="4" id="KW-0812">Transmembrane</keyword>
<dbReference type="InterPro" id="IPR043128">
    <property type="entry name" value="Rev_trsase/Diguanyl_cyclase"/>
</dbReference>
<evidence type="ECO:0000256" key="1">
    <source>
        <dbReference type="ARBA" id="ARBA00001946"/>
    </source>
</evidence>
<dbReference type="CDD" id="cd01949">
    <property type="entry name" value="GGDEF"/>
    <property type="match status" value="1"/>
</dbReference>
<dbReference type="InterPro" id="IPR050469">
    <property type="entry name" value="Diguanylate_Cyclase"/>
</dbReference>
<reference evidence="6" key="1">
    <citation type="submission" date="2022-06" db="EMBL/GenBank/DDBJ databases">
        <title>A novel DMS-producing enzyme.</title>
        <authorList>
            <person name="Zhang Y."/>
        </authorList>
    </citation>
    <scope>NUCLEOTIDE SEQUENCE</scope>
    <source>
        <strain evidence="6">RT37</strain>
    </source>
</reference>
<dbReference type="SMART" id="SM00267">
    <property type="entry name" value="GGDEF"/>
    <property type="match status" value="1"/>
</dbReference>
<comment type="catalytic activity">
    <reaction evidence="3">
        <text>2 GTP = 3',3'-c-di-GMP + 2 diphosphate</text>
        <dbReference type="Rhea" id="RHEA:24898"/>
        <dbReference type="ChEBI" id="CHEBI:33019"/>
        <dbReference type="ChEBI" id="CHEBI:37565"/>
        <dbReference type="ChEBI" id="CHEBI:58805"/>
        <dbReference type="EC" id="2.7.7.65"/>
    </reaction>
</comment>
<dbReference type="FunFam" id="3.30.70.270:FF:000001">
    <property type="entry name" value="Diguanylate cyclase domain protein"/>
    <property type="match status" value="1"/>
</dbReference>
<evidence type="ECO:0000256" key="2">
    <source>
        <dbReference type="ARBA" id="ARBA00012528"/>
    </source>
</evidence>
<feature type="transmembrane region" description="Helical" evidence="4">
    <location>
        <begin position="161"/>
        <end position="184"/>
    </location>
</feature>
<dbReference type="EC" id="2.7.7.65" evidence="2"/>
<dbReference type="InterPro" id="IPR000160">
    <property type="entry name" value="GGDEF_dom"/>
</dbReference>
<name>A0AAU7KCK3_9GAMM</name>
<protein>
    <recommendedName>
        <fullName evidence="2">diguanylate cyclase</fullName>
        <ecNumber evidence="2">2.7.7.65</ecNumber>
    </recommendedName>
</protein>
<evidence type="ECO:0000256" key="4">
    <source>
        <dbReference type="SAM" id="Phobius"/>
    </source>
</evidence>
<dbReference type="EMBL" id="CP098827">
    <property type="protein sequence ID" value="XBO69377.1"/>
    <property type="molecule type" value="Genomic_DNA"/>
</dbReference>
<evidence type="ECO:0000259" key="5">
    <source>
        <dbReference type="PROSITE" id="PS50887"/>
    </source>
</evidence>
<comment type="cofactor">
    <cofactor evidence="1">
        <name>Mg(2+)</name>
        <dbReference type="ChEBI" id="CHEBI:18420"/>
    </cofactor>
</comment>
<dbReference type="GO" id="GO:0052621">
    <property type="term" value="F:diguanylate cyclase activity"/>
    <property type="evidence" value="ECO:0007669"/>
    <property type="project" value="UniProtKB-EC"/>
</dbReference>
<dbReference type="SUPFAM" id="SSF55073">
    <property type="entry name" value="Nucleotide cyclase"/>
    <property type="match status" value="1"/>
</dbReference>
<accession>A0AAU7KCK3</accession>
<dbReference type="NCBIfam" id="TIGR00254">
    <property type="entry name" value="GGDEF"/>
    <property type="match status" value="1"/>
</dbReference>
<evidence type="ECO:0000256" key="3">
    <source>
        <dbReference type="ARBA" id="ARBA00034247"/>
    </source>
</evidence>
<dbReference type="RefSeq" id="WP_348826583.1">
    <property type="nucleotide sequence ID" value="NZ_CP098827.1"/>
</dbReference>
<dbReference type="Gene3D" id="3.30.70.270">
    <property type="match status" value="1"/>
</dbReference>
<dbReference type="PANTHER" id="PTHR45138:SF9">
    <property type="entry name" value="DIGUANYLATE CYCLASE DGCM-RELATED"/>
    <property type="match status" value="1"/>
</dbReference>
<keyword evidence="4" id="KW-1133">Transmembrane helix</keyword>
<dbReference type="PROSITE" id="PS50887">
    <property type="entry name" value="GGDEF"/>
    <property type="match status" value="1"/>
</dbReference>
<keyword evidence="4" id="KW-0472">Membrane</keyword>